<name>A0A927CG63_9BACL</name>
<dbReference type="Pfam" id="PF02361">
    <property type="entry name" value="CbiQ"/>
    <property type="match status" value="1"/>
</dbReference>
<dbReference type="CDD" id="cd16914">
    <property type="entry name" value="EcfT"/>
    <property type="match status" value="1"/>
</dbReference>
<keyword evidence="7" id="KW-1185">Reference proteome</keyword>
<protein>
    <submittedName>
        <fullName evidence="6">Energy-coupling factor transporter transmembrane protein EcfT</fullName>
    </submittedName>
</protein>
<dbReference type="PANTHER" id="PTHR33514">
    <property type="entry name" value="PROTEIN ABCI12, CHLOROPLASTIC"/>
    <property type="match status" value="1"/>
</dbReference>
<dbReference type="GO" id="GO:0005886">
    <property type="term" value="C:plasma membrane"/>
    <property type="evidence" value="ECO:0007669"/>
    <property type="project" value="TreeGrafter"/>
</dbReference>
<keyword evidence="4 5" id="KW-0472">Membrane</keyword>
<evidence type="ECO:0000313" key="6">
    <source>
        <dbReference type="EMBL" id="MBD2866955.1"/>
    </source>
</evidence>
<accession>A0A927CG63</accession>
<keyword evidence="2 5" id="KW-0812">Transmembrane</keyword>
<evidence type="ECO:0000256" key="5">
    <source>
        <dbReference type="SAM" id="Phobius"/>
    </source>
</evidence>
<feature type="transmembrane region" description="Helical" evidence="5">
    <location>
        <begin position="48"/>
        <end position="66"/>
    </location>
</feature>
<organism evidence="6 7">
    <name type="scientific">Paenibacillus arenilitoris</name>
    <dbReference type="NCBI Taxonomy" id="2772299"/>
    <lineage>
        <taxon>Bacteria</taxon>
        <taxon>Bacillati</taxon>
        <taxon>Bacillota</taxon>
        <taxon>Bacilli</taxon>
        <taxon>Bacillales</taxon>
        <taxon>Paenibacillaceae</taxon>
        <taxon>Paenibacillus</taxon>
    </lineage>
</organism>
<proteinExistence type="predicted"/>
<dbReference type="Proteomes" id="UP000632125">
    <property type="component" value="Unassembled WGS sequence"/>
</dbReference>
<dbReference type="PANTHER" id="PTHR33514:SF13">
    <property type="entry name" value="PROTEIN ABCI12, CHLOROPLASTIC"/>
    <property type="match status" value="1"/>
</dbReference>
<comment type="subcellular location">
    <subcellularLocation>
        <location evidence="1">Membrane</location>
        <topology evidence="1">Multi-pass membrane protein</topology>
    </subcellularLocation>
</comment>
<feature type="transmembrane region" description="Helical" evidence="5">
    <location>
        <begin position="73"/>
        <end position="94"/>
    </location>
</feature>
<keyword evidence="3 5" id="KW-1133">Transmembrane helix</keyword>
<feature type="transmembrane region" description="Helical" evidence="5">
    <location>
        <begin position="12"/>
        <end position="42"/>
    </location>
</feature>
<evidence type="ECO:0000256" key="3">
    <source>
        <dbReference type="ARBA" id="ARBA00022989"/>
    </source>
</evidence>
<dbReference type="AlphaFoldDB" id="A0A927CG63"/>
<dbReference type="EMBL" id="JACXIY010000001">
    <property type="protein sequence ID" value="MBD2866955.1"/>
    <property type="molecule type" value="Genomic_DNA"/>
</dbReference>
<feature type="transmembrane region" description="Helical" evidence="5">
    <location>
        <begin position="114"/>
        <end position="132"/>
    </location>
</feature>
<evidence type="ECO:0000256" key="4">
    <source>
        <dbReference type="ARBA" id="ARBA00023136"/>
    </source>
</evidence>
<evidence type="ECO:0000256" key="1">
    <source>
        <dbReference type="ARBA" id="ARBA00004141"/>
    </source>
</evidence>
<evidence type="ECO:0000313" key="7">
    <source>
        <dbReference type="Proteomes" id="UP000632125"/>
    </source>
</evidence>
<sequence length="226" mass="24586">MTAMDPRTHVIVLIASGILTFLATELVKVHMLVAVSALYLIWNGLLRNALYFVLAYSAMTALLPVIPDISAILGIILFTFSKMMPIAMVGAALLNVPPGRMMSALQRAYAPKPVVVMLCILVRFFPLLLLEFKAIRNGIRARGIFSNGHNALLHPIRAYECYFVPLIVRCLKLSSELAASAELRGIECDRVRTTIYPIGLTAVDRTAAGLYVLIGGMICGLGGIVQ</sequence>
<gene>
    <name evidence="6" type="ORF">IDH41_00080</name>
</gene>
<reference evidence="6" key="1">
    <citation type="submission" date="2020-09" db="EMBL/GenBank/DDBJ databases">
        <title>A novel bacterium of genus Paenibacillus, isolated from South China Sea.</title>
        <authorList>
            <person name="Huang H."/>
            <person name="Mo K."/>
            <person name="Hu Y."/>
        </authorList>
    </citation>
    <scope>NUCLEOTIDE SEQUENCE</scope>
    <source>
        <strain evidence="6">IB182493</strain>
    </source>
</reference>
<dbReference type="RefSeq" id="WP_190857137.1">
    <property type="nucleotide sequence ID" value="NZ_JACXIY010000001.1"/>
</dbReference>
<dbReference type="InterPro" id="IPR003339">
    <property type="entry name" value="ABC/ECF_trnsptr_transmembrane"/>
</dbReference>
<evidence type="ECO:0000256" key="2">
    <source>
        <dbReference type="ARBA" id="ARBA00022692"/>
    </source>
</evidence>
<comment type="caution">
    <text evidence="6">The sequence shown here is derived from an EMBL/GenBank/DDBJ whole genome shotgun (WGS) entry which is preliminary data.</text>
</comment>